<comment type="caution">
    <text evidence="2">The sequence shown here is derived from an EMBL/GenBank/DDBJ whole genome shotgun (WGS) entry which is preliminary data.</text>
</comment>
<dbReference type="Gene3D" id="3.40.50.1820">
    <property type="entry name" value="alpha/beta hydrolase"/>
    <property type="match status" value="1"/>
</dbReference>
<name>A0ABU2D4J1_9EURY</name>
<accession>A0ABU2D4J1</accession>
<dbReference type="RefSeq" id="WP_310576927.1">
    <property type="nucleotide sequence ID" value="NZ_JAVKPK010000074.1"/>
</dbReference>
<dbReference type="InterPro" id="IPR002925">
    <property type="entry name" value="Dienelactn_hydro"/>
</dbReference>
<gene>
    <name evidence="2" type="ORF">RG963_14145</name>
</gene>
<dbReference type="PANTHER" id="PTHR43265">
    <property type="entry name" value="ESTERASE ESTD"/>
    <property type="match status" value="1"/>
</dbReference>
<organism evidence="2 3">
    <name type="scientific">Methanosarcina baikalica</name>
    <dbReference type="NCBI Taxonomy" id="3073890"/>
    <lineage>
        <taxon>Archaea</taxon>
        <taxon>Methanobacteriati</taxon>
        <taxon>Methanobacteriota</taxon>
        <taxon>Stenosarchaea group</taxon>
        <taxon>Methanomicrobia</taxon>
        <taxon>Methanosarcinales</taxon>
        <taxon>Methanosarcinaceae</taxon>
        <taxon>Methanosarcina</taxon>
    </lineage>
</organism>
<sequence length="225" mass="25028">MTELSNTERNAEVRIPIGSIYLDGKLDIPAGARGIVVFVHGSGSSRHSPRNQYVAQELQRNGLATLLFDLLTAEEERIDMITRELRFDIDMLSKRLIDTTRWLLDRPDTKKLNLGYFGASTGAAAALIAAREYSDIVKAVVSRGGRPDLAESALMYVKAPTLFIVGGKDTQVIDLNQWALDKTGALEKRLEIVPGATHLFEEQGALEEVARLAGDWFKIYLLERR</sequence>
<dbReference type="SUPFAM" id="SSF53474">
    <property type="entry name" value="alpha/beta-Hydrolases"/>
    <property type="match status" value="1"/>
</dbReference>
<evidence type="ECO:0000259" key="1">
    <source>
        <dbReference type="Pfam" id="PF01738"/>
    </source>
</evidence>
<protein>
    <submittedName>
        <fullName evidence="2">Alpha/beta fold hydrolase</fullName>
    </submittedName>
</protein>
<reference evidence="3" key="1">
    <citation type="submission" date="2023-07" db="EMBL/GenBank/DDBJ databases">
        <title>Whole-genome sequencing of a new Methanosarcina sp. Z-7115.</title>
        <authorList>
            <person name="Zhilina T.N."/>
            <person name="Merkel A.Y."/>
        </authorList>
    </citation>
    <scope>NUCLEOTIDE SEQUENCE [LARGE SCALE GENOMIC DNA]</scope>
    <source>
        <strain evidence="3">Z-7115</strain>
    </source>
</reference>
<evidence type="ECO:0000313" key="3">
    <source>
        <dbReference type="Proteomes" id="UP001246244"/>
    </source>
</evidence>
<evidence type="ECO:0000313" key="2">
    <source>
        <dbReference type="EMBL" id="MDR7666898.1"/>
    </source>
</evidence>
<proteinExistence type="predicted"/>
<dbReference type="Proteomes" id="UP001246244">
    <property type="component" value="Unassembled WGS sequence"/>
</dbReference>
<dbReference type="GO" id="GO:0016787">
    <property type="term" value="F:hydrolase activity"/>
    <property type="evidence" value="ECO:0007669"/>
    <property type="project" value="UniProtKB-KW"/>
</dbReference>
<keyword evidence="3" id="KW-1185">Reference proteome</keyword>
<dbReference type="Pfam" id="PF01738">
    <property type="entry name" value="DLH"/>
    <property type="match status" value="1"/>
</dbReference>
<dbReference type="InterPro" id="IPR053145">
    <property type="entry name" value="AB_hydrolase_Est10"/>
</dbReference>
<dbReference type="PANTHER" id="PTHR43265:SF1">
    <property type="entry name" value="ESTERASE ESTD"/>
    <property type="match status" value="1"/>
</dbReference>
<keyword evidence="2" id="KW-0378">Hydrolase</keyword>
<dbReference type="InterPro" id="IPR029058">
    <property type="entry name" value="AB_hydrolase_fold"/>
</dbReference>
<feature type="domain" description="Dienelactone hydrolase" evidence="1">
    <location>
        <begin position="26"/>
        <end position="205"/>
    </location>
</feature>
<dbReference type="EMBL" id="JAVKPK010000074">
    <property type="protein sequence ID" value="MDR7666898.1"/>
    <property type="molecule type" value="Genomic_DNA"/>
</dbReference>